<proteinExistence type="predicted"/>
<evidence type="ECO:0000313" key="5">
    <source>
        <dbReference type="Proteomes" id="UP000623958"/>
    </source>
</evidence>
<organism evidence="4 5">
    <name type="scientific">Xanthomonas boreopolis</name>
    <dbReference type="NCBI Taxonomy" id="86183"/>
    <lineage>
        <taxon>Bacteria</taxon>
        <taxon>Pseudomonadati</taxon>
        <taxon>Pseudomonadota</taxon>
        <taxon>Gammaproteobacteria</taxon>
        <taxon>Lysobacterales</taxon>
        <taxon>Lysobacteraceae</taxon>
        <taxon>Xanthomonas</taxon>
    </lineage>
</organism>
<evidence type="ECO:0000256" key="1">
    <source>
        <dbReference type="SAM" id="Phobius"/>
    </source>
</evidence>
<evidence type="ECO:0008006" key="6">
    <source>
        <dbReference type="Google" id="ProtNLM"/>
    </source>
</evidence>
<name>A0A919F6R7_9XANT</name>
<feature type="domain" description="FecR protein" evidence="2">
    <location>
        <begin position="134"/>
        <end position="224"/>
    </location>
</feature>
<feature type="domain" description="FecR N-terminal" evidence="3">
    <location>
        <begin position="15"/>
        <end position="54"/>
    </location>
</feature>
<evidence type="ECO:0000313" key="4">
    <source>
        <dbReference type="EMBL" id="GHH51509.1"/>
    </source>
</evidence>
<protein>
    <recommendedName>
        <fullName evidence="6">Iron dicitrate transport regulator FecR</fullName>
    </recommendedName>
</protein>
<feature type="transmembrane region" description="Helical" evidence="1">
    <location>
        <begin position="110"/>
        <end position="128"/>
    </location>
</feature>
<dbReference type="GO" id="GO:0016989">
    <property type="term" value="F:sigma factor antagonist activity"/>
    <property type="evidence" value="ECO:0007669"/>
    <property type="project" value="TreeGrafter"/>
</dbReference>
<dbReference type="PIRSF" id="PIRSF018266">
    <property type="entry name" value="FecR"/>
    <property type="match status" value="1"/>
</dbReference>
<keyword evidence="5" id="KW-1185">Reference proteome</keyword>
<dbReference type="PANTHER" id="PTHR30273:SF2">
    <property type="entry name" value="PROTEIN FECR"/>
    <property type="match status" value="1"/>
</dbReference>
<gene>
    <name evidence="4" type="ORF">GCM10009090_13900</name>
</gene>
<keyword evidence="1" id="KW-0472">Membrane</keyword>
<dbReference type="Proteomes" id="UP000623958">
    <property type="component" value="Unassembled WGS sequence"/>
</dbReference>
<dbReference type="PANTHER" id="PTHR30273">
    <property type="entry name" value="PERIPLASMIC SIGNAL SENSOR AND SIGMA FACTOR ACTIVATOR FECR-RELATED"/>
    <property type="match status" value="1"/>
</dbReference>
<keyword evidence="1" id="KW-0812">Transmembrane</keyword>
<dbReference type="InterPro" id="IPR006860">
    <property type="entry name" value="FecR"/>
</dbReference>
<dbReference type="Pfam" id="PF16220">
    <property type="entry name" value="DUF4880"/>
    <property type="match status" value="1"/>
</dbReference>
<dbReference type="Gene3D" id="2.60.120.1440">
    <property type="match status" value="1"/>
</dbReference>
<comment type="caution">
    <text evidence="4">The sequence shown here is derived from an EMBL/GenBank/DDBJ whole genome shotgun (WGS) entry which is preliminary data.</text>
</comment>
<accession>A0A919F6R7</accession>
<sequence>MSNAPAQHRAHATHEAAHWHALHRAGELAPEQQAQFMDWLVASPLHLREYLAIQCIAGELGGALRSMDIDLDALLAAPPHAPRDNVVALPLASTPRPAPAAARRPRLARAFALAATLAGVAVLAHGFWPREHVHETGLGAPRAFVLDDGSRIHLAGGSAIAVRMGWLQRRIELRRGQASFEVAPGRRPFEVRAAGLRIEDIGTTFDVALRQRQAQVEVAEGRVKVWDGHAPSAPLLADLRAGQSARIAYRDRATRISEEDPQAMTAWWNGRVVFRDEPLSEVAERFNRLNRTQLRIRDAEAGALRLTGNLRGGDIDSLLAFLRDQPTLDVRRAGDELLIGRRGGAAAAPKRL</sequence>
<dbReference type="AlphaFoldDB" id="A0A919F6R7"/>
<dbReference type="Pfam" id="PF04773">
    <property type="entry name" value="FecR"/>
    <property type="match status" value="1"/>
</dbReference>
<reference evidence="4" key="2">
    <citation type="submission" date="2020-09" db="EMBL/GenBank/DDBJ databases">
        <authorList>
            <person name="Sun Q."/>
            <person name="Ohkuma M."/>
        </authorList>
    </citation>
    <scope>NUCLEOTIDE SEQUENCE</scope>
    <source>
        <strain evidence="4">JCM 13306</strain>
    </source>
</reference>
<dbReference type="EMBL" id="BNBA01000008">
    <property type="protein sequence ID" value="GHH51509.1"/>
    <property type="molecule type" value="Genomic_DNA"/>
</dbReference>
<dbReference type="InterPro" id="IPR012373">
    <property type="entry name" value="Ferrdict_sens_TM"/>
</dbReference>
<keyword evidence="1" id="KW-1133">Transmembrane helix</keyword>
<dbReference type="InterPro" id="IPR032623">
    <property type="entry name" value="FecR_N"/>
</dbReference>
<reference evidence="4" key="1">
    <citation type="journal article" date="2014" name="Int. J. Syst. Evol. Microbiol.">
        <title>Complete genome sequence of Corynebacterium casei LMG S-19264T (=DSM 44701T), isolated from a smear-ripened cheese.</title>
        <authorList>
            <consortium name="US DOE Joint Genome Institute (JGI-PGF)"/>
            <person name="Walter F."/>
            <person name="Albersmeier A."/>
            <person name="Kalinowski J."/>
            <person name="Ruckert C."/>
        </authorList>
    </citation>
    <scope>NUCLEOTIDE SEQUENCE</scope>
    <source>
        <strain evidence="4">JCM 13306</strain>
    </source>
</reference>
<evidence type="ECO:0000259" key="3">
    <source>
        <dbReference type="Pfam" id="PF16220"/>
    </source>
</evidence>
<dbReference type="RefSeq" id="WP_434028914.1">
    <property type="nucleotide sequence ID" value="NZ_BNBA01000008.1"/>
</dbReference>
<dbReference type="Gene3D" id="3.55.50.30">
    <property type="match status" value="1"/>
</dbReference>
<evidence type="ECO:0000259" key="2">
    <source>
        <dbReference type="Pfam" id="PF04773"/>
    </source>
</evidence>